<accession>A0A1G5Z248</accession>
<dbReference type="EMBL" id="FMXE01000024">
    <property type="protein sequence ID" value="SDA88590.1"/>
    <property type="molecule type" value="Genomic_DNA"/>
</dbReference>
<reference evidence="2" key="1">
    <citation type="submission" date="2016-10" db="EMBL/GenBank/DDBJ databases">
        <authorList>
            <person name="Varghese N."/>
            <person name="Submissions S."/>
        </authorList>
    </citation>
    <scope>NUCLEOTIDE SEQUENCE [LARGE SCALE GENOMIC DNA]</scope>
    <source>
        <strain evidence="2">DSM 22703</strain>
    </source>
</reference>
<dbReference type="STRING" id="279824.SAMN03080617_03087"/>
<keyword evidence="2" id="KW-1185">Reference proteome</keyword>
<protein>
    <submittedName>
        <fullName evidence="1">Uncharacterized protein</fullName>
    </submittedName>
</protein>
<sequence length="497" mass="58731">MKEILPFSTKIQTMAKKKSKPQKSSFNPITYLKTGSARKLSIFECLLPKDWEKIKKFPVIFSRKHVNGNVTFTSVLVDLLCTGAKDVLFFVNEPESLYREILDTYREQLMLDFEPVSYELIHNVIFESIAFADEYGIAPHEDFRYAEMILNEDSDDFPRIEVPLGEGGKAQLYLNFDDERAPYFERQILKYGEAGSYEIIRNDFDPFLDEDEFDDEDDFDEEDMDDKYSEPCFTWDEWDWKEFYEEGNFVELTNEIVIYTLTRLPEYSYFEMIEEPMFAPFLEIFHTDEPTSKYSFTKEEQKYMAEVYERLEFSDLEFDEADLELLKMIETGIKKYPKNRILHQYKWEYFQRSGELPQSLEVALEMKAKFPDYLFGLSCHAQTLIEMGEVDSIPEAMNDFTKIQDFLPEREKFHITELQSFYSPWIYYYAKTGQLRAASFLFDLLEDHFVLISFPLHPLVETALAEAALKVVEPFYKKVKAGEVSIEEFLDLMMGED</sequence>
<name>A0A1G5Z248_9BACT</name>
<dbReference type="AlphaFoldDB" id="A0A1G5Z248"/>
<evidence type="ECO:0000313" key="2">
    <source>
        <dbReference type="Proteomes" id="UP000198756"/>
    </source>
</evidence>
<organism evidence="1 2">
    <name type="scientific">Algoriphagus alkaliphilus</name>
    <dbReference type="NCBI Taxonomy" id="279824"/>
    <lineage>
        <taxon>Bacteria</taxon>
        <taxon>Pseudomonadati</taxon>
        <taxon>Bacteroidota</taxon>
        <taxon>Cytophagia</taxon>
        <taxon>Cytophagales</taxon>
        <taxon>Cyclobacteriaceae</taxon>
        <taxon>Algoriphagus</taxon>
    </lineage>
</organism>
<dbReference type="Proteomes" id="UP000198756">
    <property type="component" value="Unassembled WGS sequence"/>
</dbReference>
<proteinExistence type="predicted"/>
<gene>
    <name evidence="1" type="ORF">SAMN03080617_03087</name>
</gene>
<evidence type="ECO:0000313" key="1">
    <source>
        <dbReference type="EMBL" id="SDA88590.1"/>
    </source>
</evidence>